<feature type="domain" description="BPL/LPL catalytic" evidence="5">
    <location>
        <begin position="91"/>
        <end position="216"/>
    </location>
</feature>
<feature type="domain" description="Helix-turn-helix type 11" evidence="6">
    <location>
        <begin position="5"/>
        <end position="58"/>
    </location>
</feature>
<evidence type="ECO:0000256" key="3">
    <source>
        <dbReference type="HAMAP-Rule" id="MF_00978"/>
    </source>
</evidence>
<dbReference type="Proteomes" id="UP000824101">
    <property type="component" value="Unassembled WGS sequence"/>
</dbReference>
<keyword evidence="3" id="KW-0238">DNA-binding</keyword>
<dbReference type="GO" id="GO:0016740">
    <property type="term" value="F:transferase activity"/>
    <property type="evidence" value="ECO:0007669"/>
    <property type="project" value="UniProtKB-ARBA"/>
</dbReference>
<comment type="caution">
    <text evidence="3">Lacks conserved residue(s) required for the propagation of feature annotation.</text>
</comment>
<dbReference type="Pfam" id="PF03099">
    <property type="entry name" value="BPL_LplA_LipB"/>
    <property type="match status" value="1"/>
</dbReference>
<dbReference type="GO" id="GO:0009249">
    <property type="term" value="P:protein lipoylation"/>
    <property type="evidence" value="ECO:0007669"/>
    <property type="project" value="UniProtKB-ARBA"/>
</dbReference>
<sequence length="330" mass="36341">MAGTKEQLLDLLEQNRGQYISGEEAAKRLNISRAAVWKGIQGLRNEGYQVNAVQNRGYSLSEETDILSAQGIGRYLQPSCSSLKLEVFRETGSTNNLLREKAAAGAPEGTVVAAVSQTEGKGRLGRRFFSPADTGVYLSLLLRPDTWLPEQAVHITTMAAVAACEAIEALGERTARIKWVNDIFMDGRKVSGILTEASMGLESGRLDYVVLGIGFNAYAPEGGFPPEIGEIAGAVFPERQNDGKNRLAAEFLNRFMVYYRAGAEGSYVEKYRKRSLVIGKEVLVLKQGRKRKAKALDVDRDCHLLVEYEDGEREELSSGEISVRLTRTEQ</sequence>
<protein>
    <recommendedName>
        <fullName evidence="3">Bifunctional ligase/repressor BirA</fullName>
    </recommendedName>
    <alternativeName>
        <fullName evidence="3">Biotin--[acetyl-CoA-carboxylase] ligase</fullName>
        <ecNumber evidence="3">6.3.4.15</ecNumber>
    </alternativeName>
    <alternativeName>
        <fullName evidence="3">Biotin--protein ligase</fullName>
    </alternativeName>
    <alternativeName>
        <fullName evidence="3">Biotin-[acetyl-CoA carboxylase] synthetase</fullName>
    </alternativeName>
</protein>
<comment type="function">
    <text evidence="3">Acts both as a biotin--[acetyl-CoA-carboxylase] ligase and a repressor.</text>
</comment>
<dbReference type="SUPFAM" id="SSF55681">
    <property type="entry name" value="Class II aaRS and biotin synthetases"/>
    <property type="match status" value="1"/>
</dbReference>
<evidence type="ECO:0000313" key="8">
    <source>
        <dbReference type="Proteomes" id="UP000824101"/>
    </source>
</evidence>
<dbReference type="EC" id="6.3.4.15" evidence="3"/>
<evidence type="ECO:0000259" key="5">
    <source>
        <dbReference type="Pfam" id="PF03099"/>
    </source>
</evidence>
<dbReference type="SUPFAM" id="SSF46785">
    <property type="entry name" value="Winged helix' DNA-binding domain"/>
    <property type="match status" value="1"/>
</dbReference>
<dbReference type="GO" id="GO:0006355">
    <property type="term" value="P:regulation of DNA-templated transcription"/>
    <property type="evidence" value="ECO:0007669"/>
    <property type="project" value="UniProtKB-UniRule"/>
</dbReference>
<feature type="binding site" evidence="3">
    <location>
        <position position="189"/>
    </location>
    <ligand>
        <name>biotin</name>
        <dbReference type="ChEBI" id="CHEBI:57586"/>
    </ligand>
</feature>
<keyword evidence="3" id="KW-0804">Transcription</keyword>
<evidence type="ECO:0000256" key="1">
    <source>
        <dbReference type="ARBA" id="ARBA00022598"/>
    </source>
</evidence>
<dbReference type="CDD" id="cd16442">
    <property type="entry name" value="BPL"/>
    <property type="match status" value="1"/>
</dbReference>
<accession>A0A9D2K4I0</accession>
<dbReference type="PANTHER" id="PTHR12835:SF5">
    <property type="entry name" value="BIOTIN--PROTEIN LIGASE"/>
    <property type="match status" value="1"/>
</dbReference>
<proteinExistence type="inferred from homology"/>
<dbReference type="InterPro" id="IPR030855">
    <property type="entry name" value="Bifunct_BirA"/>
</dbReference>
<dbReference type="InterPro" id="IPR036388">
    <property type="entry name" value="WH-like_DNA-bd_sf"/>
</dbReference>
<name>A0A9D2K4I0_9FIRM</name>
<dbReference type="PANTHER" id="PTHR12835">
    <property type="entry name" value="BIOTIN PROTEIN LIGASE"/>
    <property type="match status" value="1"/>
</dbReference>
<evidence type="ECO:0000313" key="7">
    <source>
        <dbReference type="EMBL" id="HIZ78830.1"/>
    </source>
</evidence>
<keyword evidence="3" id="KW-0805">Transcription regulation</keyword>
<dbReference type="EMBL" id="DXBC01000049">
    <property type="protein sequence ID" value="HIZ78830.1"/>
    <property type="molecule type" value="Genomic_DNA"/>
</dbReference>
<feature type="domain" description="Biotin protein ligase C-terminal" evidence="4">
    <location>
        <begin position="278"/>
        <end position="324"/>
    </location>
</feature>
<comment type="caution">
    <text evidence="7">The sequence shown here is derived from an EMBL/GenBank/DDBJ whole genome shotgun (WGS) entry which is preliminary data.</text>
</comment>
<dbReference type="Gene3D" id="1.10.10.10">
    <property type="entry name" value="Winged helix-like DNA-binding domain superfamily/Winged helix DNA-binding domain"/>
    <property type="match status" value="1"/>
</dbReference>
<comment type="catalytic activity">
    <reaction evidence="3">
        <text>biotin + L-lysyl-[protein] + ATP = N(6)-biotinyl-L-lysyl-[protein] + AMP + diphosphate + H(+)</text>
        <dbReference type="Rhea" id="RHEA:11756"/>
        <dbReference type="Rhea" id="RHEA-COMP:9752"/>
        <dbReference type="Rhea" id="RHEA-COMP:10505"/>
        <dbReference type="ChEBI" id="CHEBI:15378"/>
        <dbReference type="ChEBI" id="CHEBI:29969"/>
        <dbReference type="ChEBI" id="CHEBI:30616"/>
        <dbReference type="ChEBI" id="CHEBI:33019"/>
        <dbReference type="ChEBI" id="CHEBI:57586"/>
        <dbReference type="ChEBI" id="CHEBI:83144"/>
        <dbReference type="ChEBI" id="CHEBI:456215"/>
        <dbReference type="EC" id="6.3.4.15"/>
    </reaction>
</comment>
<keyword evidence="2 3" id="KW-0092">Biotin</keyword>
<keyword evidence="1 3" id="KW-0436">Ligase</keyword>
<dbReference type="Pfam" id="PF02237">
    <property type="entry name" value="BPL_C"/>
    <property type="match status" value="1"/>
</dbReference>
<comment type="similarity">
    <text evidence="3">Belongs to the biotin--protein ligase family.</text>
</comment>
<evidence type="ECO:0000259" key="4">
    <source>
        <dbReference type="Pfam" id="PF02237"/>
    </source>
</evidence>
<dbReference type="HAMAP" id="MF_00978">
    <property type="entry name" value="Bifunct_BirA"/>
    <property type="match status" value="1"/>
</dbReference>
<dbReference type="InterPro" id="IPR004143">
    <property type="entry name" value="BPL_LPL_catalytic"/>
</dbReference>
<dbReference type="GO" id="GO:0003677">
    <property type="term" value="F:DNA binding"/>
    <property type="evidence" value="ECO:0007669"/>
    <property type="project" value="UniProtKB-UniRule"/>
</dbReference>
<evidence type="ECO:0000256" key="2">
    <source>
        <dbReference type="ARBA" id="ARBA00023267"/>
    </source>
</evidence>
<organism evidence="7 8">
    <name type="scientific">Candidatus Lachnoclostridium stercorigallinarum</name>
    <dbReference type="NCBI Taxonomy" id="2838634"/>
    <lineage>
        <taxon>Bacteria</taxon>
        <taxon>Bacillati</taxon>
        <taxon>Bacillota</taxon>
        <taxon>Clostridia</taxon>
        <taxon>Lachnospirales</taxon>
        <taxon>Lachnospiraceae</taxon>
    </lineage>
</organism>
<dbReference type="Gene3D" id="2.30.30.100">
    <property type="match status" value="1"/>
</dbReference>
<dbReference type="InterPro" id="IPR004408">
    <property type="entry name" value="Biotin_CoA_COase_ligase"/>
</dbReference>
<dbReference type="GO" id="GO:0005737">
    <property type="term" value="C:cytoplasm"/>
    <property type="evidence" value="ECO:0007669"/>
    <property type="project" value="TreeGrafter"/>
</dbReference>
<reference evidence="7" key="1">
    <citation type="journal article" date="2021" name="PeerJ">
        <title>Extensive microbial diversity within the chicken gut microbiome revealed by metagenomics and culture.</title>
        <authorList>
            <person name="Gilroy R."/>
            <person name="Ravi A."/>
            <person name="Getino M."/>
            <person name="Pursley I."/>
            <person name="Horton D.L."/>
            <person name="Alikhan N.F."/>
            <person name="Baker D."/>
            <person name="Gharbi K."/>
            <person name="Hall N."/>
            <person name="Watson M."/>
            <person name="Adriaenssens E.M."/>
            <person name="Foster-Nyarko E."/>
            <person name="Jarju S."/>
            <person name="Secka A."/>
            <person name="Antonio M."/>
            <person name="Oren A."/>
            <person name="Chaudhuri R.R."/>
            <person name="La Ragione R."/>
            <person name="Hildebrand F."/>
            <person name="Pallen M.J."/>
        </authorList>
    </citation>
    <scope>NUCLEOTIDE SEQUENCE</scope>
    <source>
        <strain evidence="7">ChiBcec1-1093</strain>
    </source>
</reference>
<feature type="DNA-binding region" description="H-T-H motif" evidence="3">
    <location>
        <begin position="22"/>
        <end position="41"/>
    </location>
</feature>
<feature type="binding site" evidence="3">
    <location>
        <position position="117"/>
    </location>
    <ligand>
        <name>biotin</name>
        <dbReference type="ChEBI" id="CHEBI:57586"/>
    </ligand>
</feature>
<dbReference type="InterPro" id="IPR003142">
    <property type="entry name" value="BPL_C"/>
</dbReference>
<dbReference type="GO" id="GO:0004077">
    <property type="term" value="F:biotin--[biotin carboxyl-carrier protein] ligase activity"/>
    <property type="evidence" value="ECO:0007669"/>
    <property type="project" value="UniProtKB-UniRule"/>
</dbReference>
<evidence type="ECO:0000259" key="6">
    <source>
        <dbReference type="Pfam" id="PF08279"/>
    </source>
</evidence>
<feature type="binding site" evidence="3">
    <location>
        <begin position="93"/>
        <end position="95"/>
    </location>
    <ligand>
        <name>biotin</name>
        <dbReference type="ChEBI" id="CHEBI:57586"/>
    </ligand>
</feature>
<dbReference type="InterPro" id="IPR045864">
    <property type="entry name" value="aa-tRNA-synth_II/BPL/LPL"/>
</dbReference>
<dbReference type="InterPro" id="IPR036390">
    <property type="entry name" value="WH_DNA-bd_sf"/>
</dbReference>
<keyword evidence="3" id="KW-0678">Repressor</keyword>
<keyword evidence="3" id="KW-0547">Nucleotide-binding</keyword>
<dbReference type="AlphaFoldDB" id="A0A9D2K4I0"/>
<dbReference type="NCBIfam" id="TIGR00121">
    <property type="entry name" value="birA_ligase"/>
    <property type="match status" value="1"/>
</dbReference>
<reference evidence="7" key="2">
    <citation type="submission" date="2021-04" db="EMBL/GenBank/DDBJ databases">
        <authorList>
            <person name="Gilroy R."/>
        </authorList>
    </citation>
    <scope>NUCLEOTIDE SEQUENCE</scope>
    <source>
        <strain evidence="7">ChiBcec1-1093</strain>
    </source>
</reference>
<dbReference type="Pfam" id="PF08279">
    <property type="entry name" value="HTH_11"/>
    <property type="match status" value="1"/>
</dbReference>
<dbReference type="GO" id="GO:0005524">
    <property type="term" value="F:ATP binding"/>
    <property type="evidence" value="ECO:0007669"/>
    <property type="project" value="UniProtKB-UniRule"/>
</dbReference>
<gene>
    <name evidence="3" type="primary">birA</name>
    <name evidence="7" type="ORF">IAA17_03500</name>
</gene>
<dbReference type="Gene3D" id="3.30.930.10">
    <property type="entry name" value="Bira Bifunctional Protein, Domain 2"/>
    <property type="match status" value="1"/>
</dbReference>
<dbReference type="InterPro" id="IPR013196">
    <property type="entry name" value="HTH_11"/>
</dbReference>
<keyword evidence="3" id="KW-0067">ATP-binding</keyword>